<feature type="region of interest" description="Disordered" evidence="1">
    <location>
        <begin position="147"/>
        <end position="294"/>
    </location>
</feature>
<sequence length="363" mass="41517">MFKRIEKKQKRQAEIDELGLDENAKEMLGIQDTDSDESESESDASASEDEMGPNVAEGDVSMMTTEWLDTGNSGSEDEEDSDTEEPDFDPPPMTLAEAIVNPIYAFSEDVTQCITCPNKKLKNDKMVEAHLQSTAHKRRFQKFCELADTQESSSEDPRRVTALLSEGTTKDLSSNDSSMSKRALKRKQKLDSIKKKREMIKEIVSRKRSRKERENQKSDRPSKKTKVSKELSPEETTTNNTKTDSSSNIDESRTTPISRPKKTTKKEKSVDNTKEEPKKDQTQDGVVTEKSEEDRKLIIDVTKKSKKKLKPQGTRFVGPMKTRIISKWRKNKKLKNERTNSNHWLKSSKLFETWNPSVINLKF</sequence>
<dbReference type="STRING" id="2282107.A0A286U9J7"/>
<feature type="compositionally biased region" description="Acidic residues" evidence="1">
    <location>
        <begin position="33"/>
        <end position="51"/>
    </location>
</feature>
<feature type="compositionally biased region" description="Basic and acidic residues" evidence="1">
    <location>
        <begin position="266"/>
        <end position="294"/>
    </location>
</feature>
<dbReference type="AlphaFoldDB" id="A0A286U9J7"/>
<feature type="region of interest" description="Disordered" evidence="1">
    <location>
        <begin position="1"/>
        <end position="96"/>
    </location>
</feature>
<accession>A0A286U9J7</accession>
<feature type="compositionally biased region" description="Polar residues" evidence="1">
    <location>
        <begin position="166"/>
        <end position="180"/>
    </location>
</feature>
<dbReference type="OrthoDB" id="2538461at2759"/>
<dbReference type="EMBL" id="NBII01000008">
    <property type="protein sequence ID" value="PAV16229.1"/>
    <property type="molecule type" value="Genomic_DNA"/>
</dbReference>
<feature type="compositionally biased region" description="Basic residues" evidence="1">
    <location>
        <begin position="1"/>
        <end position="10"/>
    </location>
</feature>
<evidence type="ECO:0000256" key="1">
    <source>
        <dbReference type="SAM" id="MobiDB-lite"/>
    </source>
</evidence>
<name>A0A286U9J7_9AGAM</name>
<reference evidence="2 3" key="1">
    <citation type="journal article" date="2017" name="Mol. Ecol.">
        <title>Comparative and population genomic landscape of Phellinus noxius: A hypervariable fungus causing root rot in trees.</title>
        <authorList>
            <person name="Chung C.L."/>
            <person name="Lee T.J."/>
            <person name="Akiba M."/>
            <person name="Lee H.H."/>
            <person name="Kuo T.H."/>
            <person name="Liu D."/>
            <person name="Ke H.M."/>
            <person name="Yokoi T."/>
            <person name="Roa M.B."/>
            <person name="Lu M.J."/>
            <person name="Chang Y.Y."/>
            <person name="Ann P.J."/>
            <person name="Tsai J.N."/>
            <person name="Chen C.Y."/>
            <person name="Tzean S.S."/>
            <person name="Ota Y."/>
            <person name="Hattori T."/>
            <person name="Sahashi N."/>
            <person name="Liou R.F."/>
            <person name="Kikuchi T."/>
            <person name="Tsai I.J."/>
        </authorList>
    </citation>
    <scope>NUCLEOTIDE SEQUENCE [LARGE SCALE GENOMIC DNA]</scope>
    <source>
        <strain evidence="2 3">FFPRI411160</strain>
    </source>
</reference>
<evidence type="ECO:0000313" key="2">
    <source>
        <dbReference type="EMBL" id="PAV16229.1"/>
    </source>
</evidence>
<gene>
    <name evidence="2" type="ORF">PNOK_0784900</name>
</gene>
<feature type="compositionally biased region" description="Acidic residues" evidence="1">
    <location>
        <begin position="75"/>
        <end position="88"/>
    </location>
</feature>
<dbReference type="Proteomes" id="UP000217199">
    <property type="component" value="Unassembled WGS sequence"/>
</dbReference>
<organism evidence="2 3">
    <name type="scientific">Pyrrhoderma noxium</name>
    <dbReference type="NCBI Taxonomy" id="2282107"/>
    <lineage>
        <taxon>Eukaryota</taxon>
        <taxon>Fungi</taxon>
        <taxon>Dikarya</taxon>
        <taxon>Basidiomycota</taxon>
        <taxon>Agaricomycotina</taxon>
        <taxon>Agaricomycetes</taxon>
        <taxon>Hymenochaetales</taxon>
        <taxon>Hymenochaetaceae</taxon>
        <taxon>Pyrrhoderma</taxon>
    </lineage>
</organism>
<keyword evidence="3" id="KW-1185">Reference proteome</keyword>
<feature type="compositionally biased region" description="Low complexity" evidence="1">
    <location>
        <begin position="236"/>
        <end position="248"/>
    </location>
</feature>
<comment type="caution">
    <text evidence="2">The sequence shown here is derived from an EMBL/GenBank/DDBJ whole genome shotgun (WGS) entry which is preliminary data.</text>
</comment>
<dbReference type="InParanoid" id="A0A286U9J7"/>
<proteinExistence type="predicted"/>
<protein>
    <submittedName>
        <fullName evidence="2">Uncharacterized protein</fullName>
    </submittedName>
</protein>
<evidence type="ECO:0000313" key="3">
    <source>
        <dbReference type="Proteomes" id="UP000217199"/>
    </source>
</evidence>
<feature type="compositionally biased region" description="Basic and acidic residues" evidence="1">
    <location>
        <begin position="189"/>
        <end position="232"/>
    </location>
</feature>